<dbReference type="KEGG" id="afx:JZ786_18210"/>
<keyword evidence="3" id="KW-1185">Reference proteome</keyword>
<accession>A0A9X7Z5J9</accession>
<dbReference type="Proteomes" id="UP000663505">
    <property type="component" value="Chromosome"/>
</dbReference>
<gene>
    <name evidence="2" type="ORF">JZ786_18210</name>
</gene>
<proteinExistence type="predicted"/>
<protein>
    <submittedName>
        <fullName evidence="2">DUF2249 domain-containing protein</fullName>
    </submittedName>
</protein>
<dbReference type="Pfam" id="PF10006">
    <property type="entry name" value="DUF2249"/>
    <property type="match status" value="1"/>
</dbReference>
<organism evidence="2 3">
    <name type="scientific">Alicyclobacillus mengziensis</name>
    <dbReference type="NCBI Taxonomy" id="2931921"/>
    <lineage>
        <taxon>Bacteria</taxon>
        <taxon>Bacillati</taxon>
        <taxon>Bacillota</taxon>
        <taxon>Bacilli</taxon>
        <taxon>Bacillales</taxon>
        <taxon>Alicyclobacillaceae</taxon>
        <taxon>Alicyclobacillus</taxon>
    </lineage>
</organism>
<dbReference type="RefSeq" id="WP_206655766.1">
    <property type="nucleotide sequence ID" value="NZ_CP071182.1"/>
</dbReference>
<sequence>MYVKHLDVRSILLAKGNPFTRITETVKDLLNDGIFELRTTFRPTPLYRYLKKKGFSHTTISLGKGDYLTQFYRNTDAFQFVIDIRAEGSPVLPLVRLVKLVLEESAQSSVVVLVDSTKEQEVMQRVQSEPELIRMQVESTDIGALAETPVKLMGSDTDTRMVRIQLETSRAG</sequence>
<dbReference type="AlphaFoldDB" id="A0A9X7Z5J9"/>
<evidence type="ECO:0000259" key="1">
    <source>
        <dbReference type="Pfam" id="PF10006"/>
    </source>
</evidence>
<evidence type="ECO:0000313" key="3">
    <source>
        <dbReference type="Proteomes" id="UP000663505"/>
    </source>
</evidence>
<evidence type="ECO:0000313" key="2">
    <source>
        <dbReference type="EMBL" id="QSO46397.1"/>
    </source>
</evidence>
<feature type="domain" description="DUF2249" evidence="1">
    <location>
        <begin position="6"/>
        <end position="71"/>
    </location>
</feature>
<name>A0A9X7Z5J9_9BACL</name>
<dbReference type="InterPro" id="IPR018720">
    <property type="entry name" value="DUF2249"/>
</dbReference>
<dbReference type="EMBL" id="CP071182">
    <property type="protein sequence ID" value="QSO46397.1"/>
    <property type="molecule type" value="Genomic_DNA"/>
</dbReference>
<reference evidence="2 3" key="1">
    <citation type="submission" date="2021-02" db="EMBL/GenBank/DDBJ databases">
        <title>Alicyclobacillus curvatus sp. nov. and Alicyclobacillus mengziensis sp. nov., two acidophilic bacteria isolated from acid mine drainage.</title>
        <authorList>
            <person name="Huang Y."/>
        </authorList>
    </citation>
    <scope>NUCLEOTIDE SEQUENCE [LARGE SCALE GENOMIC DNA]</scope>
    <source>
        <strain evidence="2 3">S30H14</strain>
    </source>
</reference>